<dbReference type="RefSeq" id="WP_248343054.1">
    <property type="nucleotide sequence ID" value="NZ_AP025592.1"/>
</dbReference>
<dbReference type="InterPro" id="IPR023271">
    <property type="entry name" value="Aquaporin-like"/>
</dbReference>
<evidence type="ECO:0000256" key="3">
    <source>
        <dbReference type="ARBA" id="ARBA00022989"/>
    </source>
</evidence>
<accession>A0ABM7XFA8</accession>
<name>A0ABM7XFA8_9BACT</name>
<keyword evidence="3 5" id="KW-1133">Transmembrane helix</keyword>
<keyword evidence="2 5" id="KW-0812">Transmembrane</keyword>
<dbReference type="InterPro" id="IPR000292">
    <property type="entry name" value="For/NO2_transpt"/>
</dbReference>
<evidence type="ECO:0008006" key="8">
    <source>
        <dbReference type="Google" id="ProtNLM"/>
    </source>
</evidence>
<dbReference type="EMBL" id="AP025592">
    <property type="protein sequence ID" value="BDG10546.1"/>
    <property type="molecule type" value="Genomic_DNA"/>
</dbReference>
<feature type="transmembrane region" description="Helical" evidence="5">
    <location>
        <begin position="130"/>
        <end position="151"/>
    </location>
</feature>
<keyword evidence="4 5" id="KW-0472">Membrane</keyword>
<evidence type="ECO:0000256" key="5">
    <source>
        <dbReference type="SAM" id="Phobius"/>
    </source>
</evidence>
<evidence type="ECO:0000256" key="1">
    <source>
        <dbReference type="ARBA" id="ARBA00004141"/>
    </source>
</evidence>
<dbReference type="PANTHER" id="PTHR30520:SF2">
    <property type="entry name" value="INNER MEMBRANE PROTEIN YFDC"/>
    <property type="match status" value="1"/>
</dbReference>
<evidence type="ECO:0000313" key="7">
    <source>
        <dbReference type="Proteomes" id="UP001162734"/>
    </source>
</evidence>
<evidence type="ECO:0000256" key="2">
    <source>
        <dbReference type="ARBA" id="ARBA00022692"/>
    </source>
</evidence>
<dbReference type="PANTHER" id="PTHR30520">
    <property type="entry name" value="FORMATE TRANSPORTER-RELATED"/>
    <property type="match status" value="1"/>
</dbReference>
<feature type="transmembrane region" description="Helical" evidence="5">
    <location>
        <begin position="204"/>
        <end position="233"/>
    </location>
</feature>
<reference evidence="7" key="1">
    <citation type="journal article" date="2022" name="Int. J. Syst. Evol. Microbiol.">
        <title>Anaeromyxobacter oryzae sp. nov., Anaeromyxobacter diazotrophicus sp. nov. and Anaeromyxobacter paludicola sp. nov., isolated from paddy soils.</title>
        <authorList>
            <person name="Itoh H."/>
            <person name="Xu Z."/>
            <person name="Mise K."/>
            <person name="Masuda Y."/>
            <person name="Ushijima N."/>
            <person name="Hayakawa C."/>
            <person name="Shiratori Y."/>
            <person name="Senoo K."/>
        </authorList>
    </citation>
    <scope>NUCLEOTIDE SEQUENCE [LARGE SCALE GENOMIC DNA]</scope>
    <source>
        <strain evidence="7">Red630</strain>
    </source>
</reference>
<comment type="subcellular location">
    <subcellularLocation>
        <location evidence="1">Membrane</location>
        <topology evidence="1">Multi-pass membrane protein</topology>
    </subcellularLocation>
</comment>
<dbReference type="Proteomes" id="UP001162734">
    <property type="component" value="Chromosome"/>
</dbReference>
<sequence>MAEKGPVEAPTVEISRGERERAAERKAIGPLVVHEAIRIEGAEELERPVPALAWSAVAAGLSMGFSLVAEGLLRHGLPDAPWRPLVSRLGYSIGFLVVVLGRQQLFTENTLTVMLPFLDRPTLPTFGRVARLWAVVLAGNVVGALGFAWLCGRGDVFPADVRQVFAQMAREAVAPGFGTLLLRGIYGGWLIALMIWLLPAAENAKLFVVIIVTWLVGVGSFAHAVAGSVEALYLVTSGELSPGAYLGGFLLPAFLGNSIGGVSLVAALNHAQVRAGAARAA</sequence>
<dbReference type="Gene3D" id="1.20.1080.10">
    <property type="entry name" value="Glycerol uptake facilitator protein"/>
    <property type="match status" value="1"/>
</dbReference>
<evidence type="ECO:0000256" key="4">
    <source>
        <dbReference type="ARBA" id="ARBA00023136"/>
    </source>
</evidence>
<feature type="transmembrane region" description="Helical" evidence="5">
    <location>
        <begin position="172"/>
        <end position="198"/>
    </location>
</feature>
<organism evidence="6 7">
    <name type="scientific">Anaeromyxobacter paludicola</name>
    <dbReference type="NCBI Taxonomy" id="2918171"/>
    <lineage>
        <taxon>Bacteria</taxon>
        <taxon>Pseudomonadati</taxon>
        <taxon>Myxococcota</taxon>
        <taxon>Myxococcia</taxon>
        <taxon>Myxococcales</taxon>
        <taxon>Cystobacterineae</taxon>
        <taxon>Anaeromyxobacteraceae</taxon>
        <taxon>Anaeromyxobacter</taxon>
    </lineage>
</organism>
<gene>
    <name evidence="6" type="ORF">AMPC_36590</name>
</gene>
<keyword evidence="7" id="KW-1185">Reference proteome</keyword>
<evidence type="ECO:0000313" key="6">
    <source>
        <dbReference type="EMBL" id="BDG10546.1"/>
    </source>
</evidence>
<dbReference type="Pfam" id="PF01226">
    <property type="entry name" value="Form_Nir_trans"/>
    <property type="match status" value="1"/>
</dbReference>
<protein>
    <recommendedName>
        <fullName evidence="8">Transporter</fullName>
    </recommendedName>
</protein>
<feature type="transmembrane region" description="Helical" evidence="5">
    <location>
        <begin position="245"/>
        <end position="268"/>
    </location>
</feature>
<proteinExistence type="predicted"/>